<gene>
    <name evidence="10" type="primary">yutF</name>
    <name evidence="10" type="ORF">BN1048_00264</name>
</gene>
<dbReference type="InterPro" id="IPR036412">
    <property type="entry name" value="HAD-like_sf"/>
</dbReference>
<keyword evidence="4 9" id="KW-0479">Metal-binding</keyword>
<keyword evidence="11" id="KW-1185">Reference proteome</keyword>
<dbReference type="OrthoDB" id="9810449at2"/>
<dbReference type="InterPro" id="IPR006357">
    <property type="entry name" value="HAD-SF_hydro_IIA"/>
</dbReference>
<proteinExistence type="inferred from homology"/>
<dbReference type="Gene3D" id="3.40.50.1000">
    <property type="entry name" value="HAD superfamily/HAD-like"/>
    <property type="match status" value="2"/>
</dbReference>
<keyword evidence="6 9" id="KW-0460">Magnesium</keyword>
<evidence type="ECO:0000256" key="8">
    <source>
        <dbReference type="PIRSR" id="PIRSR000915-2"/>
    </source>
</evidence>
<dbReference type="PIRSF" id="PIRSF000915">
    <property type="entry name" value="PGP-type_phosphatase"/>
    <property type="match status" value="1"/>
</dbReference>
<name>A0A078M325_9STAP</name>
<dbReference type="PANTHER" id="PTHR19288:SF46">
    <property type="entry name" value="HALOACID DEHALOGENASE-LIKE HYDROLASE DOMAIN-CONTAINING PROTEIN 2"/>
    <property type="match status" value="1"/>
</dbReference>
<evidence type="ECO:0000313" key="11">
    <source>
        <dbReference type="Proteomes" id="UP000044136"/>
    </source>
</evidence>
<sequence>MYKGYLIDLDGTMFNGDAVIDGAVDFIDRLNTAGIPYLFLTNNATRRPSEILGKFVSMGFTTTENHIYTSAQAMKTYLEAEFDAPSVYLIGTDSFRDTLTEGGTITLNDSAPDAVVMGLDTSITFEKITTACRLIQTGARFLATNPDIKIKTDFGFSPGNGSFVKLISEVTGVEPLITGKPNRYILDGALKRLNMSADDVAMVGDNYDTDILTGINGGLYTIHVGTGVHTKREVMMKNVPPSHTVDTLLDWQL</sequence>
<feature type="binding site" evidence="8">
    <location>
        <position position="180"/>
    </location>
    <ligand>
        <name>substrate</name>
    </ligand>
</feature>
<dbReference type="InterPro" id="IPR023214">
    <property type="entry name" value="HAD_sf"/>
</dbReference>
<evidence type="ECO:0000256" key="5">
    <source>
        <dbReference type="ARBA" id="ARBA00022801"/>
    </source>
</evidence>
<dbReference type="NCBIfam" id="TIGR01457">
    <property type="entry name" value="HAD-SF-IIA-hyp2"/>
    <property type="match status" value="1"/>
</dbReference>
<organism evidence="10 11">
    <name type="scientific">Jeotgalicoccus saudimassiliensis</name>
    <dbReference type="NCBI Taxonomy" id="1461582"/>
    <lineage>
        <taxon>Bacteria</taxon>
        <taxon>Bacillati</taxon>
        <taxon>Bacillota</taxon>
        <taxon>Bacilli</taxon>
        <taxon>Bacillales</taxon>
        <taxon>Staphylococcaceae</taxon>
        <taxon>Jeotgalicoccus</taxon>
    </lineage>
</organism>
<dbReference type="HOGENOM" id="CLU_043473_1_1_9"/>
<evidence type="ECO:0000256" key="4">
    <source>
        <dbReference type="ARBA" id="ARBA00022723"/>
    </source>
</evidence>
<comment type="cofactor">
    <cofactor evidence="9">
        <name>Mg(2+)</name>
        <dbReference type="ChEBI" id="CHEBI:18420"/>
    </cofactor>
    <text evidence="9">Divalent metal ions. Mg(2+) is the most effective.</text>
</comment>
<evidence type="ECO:0000256" key="9">
    <source>
        <dbReference type="PIRSR" id="PIRSR000915-3"/>
    </source>
</evidence>
<evidence type="ECO:0000256" key="2">
    <source>
        <dbReference type="ARBA" id="ARBA00006696"/>
    </source>
</evidence>
<dbReference type="NCBIfam" id="TIGR01460">
    <property type="entry name" value="HAD-SF-IIA"/>
    <property type="match status" value="1"/>
</dbReference>
<dbReference type="EMBL" id="CCSE01000001">
    <property type="protein sequence ID" value="CDZ99141.1"/>
    <property type="molecule type" value="Genomic_DNA"/>
</dbReference>
<feature type="binding site" evidence="9">
    <location>
        <position position="205"/>
    </location>
    <ligand>
        <name>Mg(2+)</name>
        <dbReference type="ChEBI" id="CHEBI:18420"/>
    </ligand>
</feature>
<evidence type="ECO:0000313" key="10">
    <source>
        <dbReference type="EMBL" id="CDZ99141.1"/>
    </source>
</evidence>
<feature type="active site" description="Proton donor" evidence="7">
    <location>
        <position position="10"/>
    </location>
</feature>
<feature type="binding site" evidence="9">
    <location>
        <position position="8"/>
    </location>
    <ligand>
        <name>Mg(2+)</name>
        <dbReference type="ChEBI" id="CHEBI:18420"/>
    </ligand>
</feature>
<dbReference type="GO" id="GO:0005737">
    <property type="term" value="C:cytoplasm"/>
    <property type="evidence" value="ECO:0007669"/>
    <property type="project" value="TreeGrafter"/>
</dbReference>
<evidence type="ECO:0000256" key="6">
    <source>
        <dbReference type="ARBA" id="ARBA00022842"/>
    </source>
</evidence>
<comment type="function">
    <text evidence="1">Catalyzes the dephosphorylation of 2-6 carbon acid sugars in vitro.</text>
</comment>
<dbReference type="GO" id="GO:0016791">
    <property type="term" value="F:phosphatase activity"/>
    <property type="evidence" value="ECO:0007669"/>
    <property type="project" value="TreeGrafter"/>
</dbReference>
<dbReference type="PANTHER" id="PTHR19288">
    <property type="entry name" value="4-NITROPHENYLPHOSPHATASE-RELATED"/>
    <property type="match status" value="1"/>
</dbReference>
<reference evidence="10 11" key="1">
    <citation type="submission" date="2014-07" db="EMBL/GenBank/DDBJ databases">
        <authorList>
            <person name="Urmite Genomes Urmite Genomes"/>
        </authorList>
    </citation>
    <scope>NUCLEOTIDE SEQUENCE [LARGE SCALE GENOMIC DNA]</scope>
    <source>
        <strain evidence="10 11">13MG44_air</strain>
    </source>
</reference>
<evidence type="ECO:0000256" key="7">
    <source>
        <dbReference type="PIRSR" id="PIRSR000915-1"/>
    </source>
</evidence>
<protein>
    <recommendedName>
        <fullName evidence="3">Acid sugar phosphatase</fullName>
    </recommendedName>
</protein>
<accession>A0A078M325</accession>
<dbReference type="RefSeq" id="WP_035807615.1">
    <property type="nucleotide sequence ID" value="NZ_CCSE01000001.1"/>
</dbReference>
<evidence type="ECO:0000256" key="3">
    <source>
        <dbReference type="ARBA" id="ARBA00013942"/>
    </source>
</evidence>
<feature type="binding site" evidence="9">
    <location>
        <position position="10"/>
    </location>
    <ligand>
        <name>Mg(2+)</name>
        <dbReference type="ChEBI" id="CHEBI:18420"/>
    </ligand>
</feature>
<dbReference type="STRING" id="1461582.BN1048_00264"/>
<comment type="similarity">
    <text evidence="2">Belongs to the HAD-like hydrolase superfamily. NagD family.</text>
</comment>
<feature type="active site" description="Nucleophile" evidence="7">
    <location>
        <position position="8"/>
    </location>
</feature>
<dbReference type="eggNOG" id="COG0647">
    <property type="taxonomic scope" value="Bacteria"/>
</dbReference>
<dbReference type="Proteomes" id="UP000044136">
    <property type="component" value="Unassembled WGS sequence"/>
</dbReference>
<dbReference type="SUPFAM" id="SSF56784">
    <property type="entry name" value="HAD-like"/>
    <property type="match status" value="1"/>
</dbReference>
<dbReference type="Pfam" id="PF13242">
    <property type="entry name" value="Hydrolase_like"/>
    <property type="match status" value="1"/>
</dbReference>
<dbReference type="InterPro" id="IPR006354">
    <property type="entry name" value="HAD-SF_hydro_IIA_hyp1"/>
</dbReference>
<keyword evidence="5 10" id="KW-0378">Hydrolase</keyword>
<dbReference type="AlphaFoldDB" id="A0A078M325"/>
<evidence type="ECO:0000256" key="1">
    <source>
        <dbReference type="ARBA" id="ARBA00002810"/>
    </source>
</evidence>
<dbReference type="GO" id="GO:0046872">
    <property type="term" value="F:metal ion binding"/>
    <property type="evidence" value="ECO:0007669"/>
    <property type="project" value="UniProtKB-KW"/>
</dbReference>
<dbReference type="Pfam" id="PF13344">
    <property type="entry name" value="Hydrolase_6"/>
    <property type="match status" value="1"/>
</dbReference>